<name>R4XA89_TAPDE</name>
<evidence type="ECO:0000313" key="5">
    <source>
        <dbReference type="Proteomes" id="UP000013776"/>
    </source>
</evidence>
<dbReference type="OrthoDB" id="343296at2759"/>
<keyword evidence="5" id="KW-1185">Reference proteome</keyword>
<evidence type="ECO:0000259" key="3">
    <source>
        <dbReference type="PROSITE" id="PS50222"/>
    </source>
</evidence>
<dbReference type="VEuPathDB" id="FungiDB:TAPDE_000906"/>
<dbReference type="STRING" id="1097556.R4XA89"/>
<protein>
    <submittedName>
        <fullName evidence="4">Cell division control protein 31</fullName>
    </submittedName>
</protein>
<dbReference type="Gene3D" id="1.10.238.10">
    <property type="entry name" value="EF-hand"/>
    <property type="match status" value="2"/>
</dbReference>
<keyword evidence="2" id="KW-0106">Calcium</keyword>
<dbReference type="AlphaFoldDB" id="R4XA89"/>
<feature type="domain" description="EF-hand" evidence="3">
    <location>
        <begin position="113"/>
        <end position="148"/>
    </location>
</feature>
<dbReference type="PANTHER" id="PTHR23050">
    <property type="entry name" value="CALCIUM BINDING PROTEIN"/>
    <property type="match status" value="1"/>
</dbReference>
<feature type="domain" description="EF-hand" evidence="3">
    <location>
        <begin position="40"/>
        <end position="75"/>
    </location>
</feature>
<reference evidence="4 5" key="1">
    <citation type="journal article" date="2013" name="MBio">
        <title>Genome sequencing of the plant pathogen Taphrina deformans, the causal agent of peach leaf curl.</title>
        <authorList>
            <person name="Cisse O.H."/>
            <person name="Almeida J.M.G.C.F."/>
            <person name="Fonseca A."/>
            <person name="Kumar A.A."/>
            <person name="Salojaervi J."/>
            <person name="Overmyer K."/>
            <person name="Hauser P.M."/>
            <person name="Pagni M."/>
        </authorList>
    </citation>
    <scope>NUCLEOTIDE SEQUENCE [LARGE SCALE GENOMIC DNA]</scope>
    <source>
        <strain evidence="5">PYCC 5710 / ATCC 11124 / CBS 356.35 / IMI 108563 / JCM 9778 / NBRC 8474</strain>
    </source>
</reference>
<gene>
    <name evidence="4" type="ORF">TAPDE_000906</name>
</gene>
<dbReference type="GO" id="GO:0005509">
    <property type="term" value="F:calcium ion binding"/>
    <property type="evidence" value="ECO:0007669"/>
    <property type="project" value="InterPro"/>
</dbReference>
<dbReference type="EMBL" id="CAHR02000029">
    <property type="protein sequence ID" value="CCG81189.1"/>
    <property type="molecule type" value="Genomic_DNA"/>
</dbReference>
<dbReference type="PROSITE" id="PS00018">
    <property type="entry name" value="EF_HAND_1"/>
    <property type="match status" value="2"/>
</dbReference>
<evidence type="ECO:0000313" key="4">
    <source>
        <dbReference type="EMBL" id="CCG81189.1"/>
    </source>
</evidence>
<comment type="caution">
    <text evidence="4">The sequence shown here is derived from an EMBL/GenBank/DDBJ whole genome shotgun (WGS) entry which is preliminary data.</text>
</comment>
<dbReference type="PROSITE" id="PS50222">
    <property type="entry name" value="EF_HAND_2"/>
    <property type="match status" value="3"/>
</dbReference>
<feature type="domain" description="EF-hand" evidence="3">
    <location>
        <begin position="149"/>
        <end position="182"/>
    </location>
</feature>
<dbReference type="SMART" id="SM00054">
    <property type="entry name" value="EFh"/>
    <property type="match status" value="3"/>
</dbReference>
<evidence type="ECO:0000256" key="2">
    <source>
        <dbReference type="ARBA" id="ARBA00022837"/>
    </source>
</evidence>
<sequence>MSYERSRANTTRTTTVAANRRGLLSPTPATNRAYVDISQEQLAEIKEAFDIFDADHDGALDHHELKVAMRALGFDVHRQDVTSLITQHDTRGNRLLYYEDFKAIMTDKMIKRDPLDEIRRAFKLFDEEDTGRISLKNLKKVARDLNESIDEQELSAMIEEFDLDGDGEISLDEFIAIMRDEQ</sequence>
<dbReference type="FunFam" id="1.10.238.10:FF:000001">
    <property type="entry name" value="Calmodulin 1"/>
    <property type="match status" value="1"/>
</dbReference>
<accession>R4XA89</accession>
<keyword evidence="1" id="KW-0677">Repeat</keyword>
<evidence type="ECO:0000256" key="1">
    <source>
        <dbReference type="ARBA" id="ARBA00022737"/>
    </source>
</evidence>
<dbReference type="CDD" id="cd00051">
    <property type="entry name" value="EFh"/>
    <property type="match status" value="1"/>
</dbReference>
<keyword evidence="4" id="KW-0131">Cell cycle</keyword>
<dbReference type="InterPro" id="IPR050145">
    <property type="entry name" value="Centrin_CML-like"/>
</dbReference>
<dbReference type="Pfam" id="PF13499">
    <property type="entry name" value="EF-hand_7"/>
    <property type="match status" value="2"/>
</dbReference>
<dbReference type="Proteomes" id="UP000013776">
    <property type="component" value="Unassembled WGS sequence"/>
</dbReference>
<dbReference type="eggNOG" id="KOG0028">
    <property type="taxonomic scope" value="Eukaryota"/>
</dbReference>
<keyword evidence="4" id="KW-0132">Cell division</keyword>
<dbReference type="InterPro" id="IPR018247">
    <property type="entry name" value="EF_Hand_1_Ca_BS"/>
</dbReference>
<organism evidence="4 5">
    <name type="scientific">Taphrina deformans (strain PYCC 5710 / ATCC 11124 / CBS 356.35 / IMI 108563 / JCM 9778 / NBRC 8474)</name>
    <name type="common">Peach leaf curl fungus</name>
    <name type="synonym">Lalaria deformans</name>
    <dbReference type="NCBI Taxonomy" id="1097556"/>
    <lineage>
        <taxon>Eukaryota</taxon>
        <taxon>Fungi</taxon>
        <taxon>Dikarya</taxon>
        <taxon>Ascomycota</taxon>
        <taxon>Taphrinomycotina</taxon>
        <taxon>Taphrinomycetes</taxon>
        <taxon>Taphrinales</taxon>
        <taxon>Taphrinaceae</taxon>
        <taxon>Taphrina</taxon>
    </lineage>
</organism>
<dbReference type="GO" id="GO:0051301">
    <property type="term" value="P:cell division"/>
    <property type="evidence" value="ECO:0007669"/>
    <property type="project" value="UniProtKB-KW"/>
</dbReference>
<proteinExistence type="predicted"/>
<dbReference type="InterPro" id="IPR011992">
    <property type="entry name" value="EF-hand-dom_pair"/>
</dbReference>
<dbReference type="InterPro" id="IPR002048">
    <property type="entry name" value="EF_hand_dom"/>
</dbReference>
<dbReference type="SUPFAM" id="SSF47473">
    <property type="entry name" value="EF-hand"/>
    <property type="match status" value="1"/>
</dbReference>